<keyword evidence="2" id="KW-1185">Reference proteome</keyword>
<reference evidence="1" key="1">
    <citation type="journal article" date="2020" name="Stud. Mycol.">
        <title>101 Dothideomycetes genomes: a test case for predicting lifestyles and emergence of pathogens.</title>
        <authorList>
            <person name="Haridas S."/>
            <person name="Albert R."/>
            <person name="Binder M."/>
            <person name="Bloem J."/>
            <person name="Labutti K."/>
            <person name="Salamov A."/>
            <person name="Andreopoulos B."/>
            <person name="Baker S."/>
            <person name="Barry K."/>
            <person name="Bills G."/>
            <person name="Bluhm B."/>
            <person name="Cannon C."/>
            <person name="Castanera R."/>
            <person name="Culley D."/>
            <person name="Daum C."/>
            <person name="Ezra D."/>
            <person name="Gonzalez J."/>
            <person name="Henrissat B."/>
            <person name="Kuo A."/>
            <person name="Liang C."/>
            <person name="Lipzen A."/>
            <person name="Lutzoni F."/>
            <person name="Magnuson J."/>
            <person name="Mondo S."/>
            <person name="Nolan M."/>
            <person name="Ohm R."/>
            <person name="Pangilinan J."/>
            <person name="Park H.-J."/>
            <person name="Ramirez L."/>
            <person name="Alfaro M."/>
            <person name="Sun H."/>
            <person name="Tritt A."/>
            <person name="Yoshinaga Y."/>
            <person name="Zwiers L.-H."/>
            <person name="Turgeon B."/>
            <person name="Goodwin S."/>
            <person name="Spatafora J."/>
            <person name="Crous P."/>
            <person name="Grigoriev I."/>
        </authorList>
    </citation>
    <scope>NUCLEOTIDE SEQUENCE</scope>
    <source>
        <strain evidence="1">CBS 113979</strain>
    </source>
</reference>
<accession>A0A6G1GLH0</accession>
<sequence length="81" mass="9416">MADIAFLLLGEISIRPADRIEQFSDLEIKRLSLTCFPNNVWHYIPHTYKDCGDILRRLVTCVLSHASCDLEHIFHLRHLAL</sequence>
<name>A0A6G1GLH0_9PEZI</name>
<organism evidence="1 2">
    <name type="scientific">Aulographum hederae CBS 113979</name>
    <dbReference type="NCBI Taxonomy" id="1176131"/>
    <lineage>
        <taxon>Eukaryota</taxon>
        <taxon>Fungi</taxon>
        <taxon>Dikarya</taxon>
        <taxon>Ascomycota</taxon>
        <taxon>Pezizomycotina</taxon>
        <taxon>Dothideomycetes</taxon>
        <taxon>Pleosporomycetidae</taxon>
        <taxon>Aulographales</taxon>
        <taxon>Aulographaceae</taxon>
    </lineage>
</organism>
<dbReference type="Proteomes" id="UP000800041">
    <property type="component" value="Unassembled WGS sequence"/>
</dbReference>
<dbReference type="AlphaFoldDB" id="A0A6G1GLH0"/>
<evidence type="ECO:0000313" key="1">
    <source>
        <dbReference type="EMBL" id="KAF1981682.1"/>
    </source>
</evidence>
<dbReference type="EMBL" id="ML977195">
    <property type="protein sequence ID" value="KAF1981682.1"/>
    <property type="molecule type" value="Genomic_DNA"/>
</dbReference>
<proteinExistence type="predicted"/>
<gene>
    <name evidence="1" type="ORF">K402DRAFT_223565</name>
</gene>
<protein>
    <submittedName>
        <fullName evidence="1">Uncharacterized protein</fullName>
    </submittedName>
</protein>
<evidence type="ECO:0000313" key="2">
    <source>
        <dbReference type="Proteomes" id="UP000800041"/>
    </source>
</evidence>